<evidence type="ECO:0000256" key="1">
    <source>
        <dbReference type="ARBA" id="ARBA00006641"/>
    </source>
</evidence>
<dbReference type="InterPro" id="IPR033694">
    <property type="entry name" value="PGPEP1_Cys_AS"/>
</dbReference>
<dbReference type="EMBL" id="JBHSTQ010000002">
    <property type="protein sequence ID" value="MFC6385446.1"/>
    <property type="molecule type" value="Genomic_DNA"/>
</dbReference>
<dbReference type="RefSeq" id="WP_253052199.1">
    <property type="nucleotide sequence ID" value="NZ_JAMXWN010000001.1"/>
</dbReference>
<keyword evidence="2" id="KW-0963">Cytoplasm</keyword>
<evidence type="ECO:0000313" key="7">
    <source>
        <dbReference type="EMBL" id="MFC6385446.1"/>
    </source>
</evidence>
<dbReference type="GO" id="GO:0016920">
    <property type="term" value="F:pyroglutamyl-peptidase activity"/>
    <property type="evidence" value="ECO:0007669"/>
    <property type="project" value="UniProtKB-EC"/>
</dbReference>
<dbReference type="PROSITE" id="PS01334">
    <property type="entry name" value="PYRASE_CYS"/>
    <property type="match status" value="1"/>
</dbReference>
<dbReference type="PIRSF" id="PIRSF015592">
    <property type="entry name" value="Prld-crbxl_pptds"/>
    <property type="match status" value="1"/>
</dbReference>
<accession>A0ABW1WAQ9</accession>
<evidence type="ECO:0000313" key="8">
    <source>
        <dbReference type="Proteomes" id="UP001596267"/>
    </source>
</evidence>
<comment type="similarity">
    <text evidence="1">Belongs to the peptidase C15 family.</text>
</comment>
<dbReference type="Gene3D" id="3.40.630.20">
    <property type="entry name" value="Peptidase C15, pyroglutamyl peptidase I-like"/>
    <property type="match status" value="1"/>
</dbReference>
<keyword evidence="4 7" id="KW-0378">Hydrolase</keyword>
<sequence length="213" mass="23143">MRVLLGGFAPFGGSDLNPSWEAVRRLDGIQATDHVELFATKLPVSYSEAADRLFASVRVICPEVIIIVGQAGGRHAINPEIYAVNKSDSENPDNEGVILKNQLIANDGPENYTSTLPVQDMVNAIRQLGIPAELSESAGSFVCNHVFYKLMHQLKQSRSSKLAGFIHVPYLPEQLNGDELPSLVIDQITDALLQSAIVSAEAYLKTIDLSKSV</sequence>
<dbReference type="EC" id="3.4.19.3" evidence="6"/>
<keyword evidence="3" id="KW-0645">Protease</keyword>
<dbReference type="NCBIfam" id="TIGR00504">
    <property type="entry name" value="pyro_pdase"/>
    <property type="match status" value="1"/>
</dbReference>
<dbReference type="PRINTS" id="PR00706">
    <property type="entry name" value="PYROGLUPTASE"/>
</dbReference>
<dbReference type="InterPro" id="IPR029762">
    <property type="entry name" value="PGP-I_bact-type"/>
</dbReference>
<gene>
    <name evidence="7" type="primary">pcp</name>
    <name evidence="7" type="ORF">ACFP7A_02435</name>
</gene>
<organism evidence="7 8">
    <name type="scientific">Sporolactobacillus kofuensis</name>
    <dbReference type="NCBI Taxonomy" id="269672"/>
    <lineage>
        <taxon>Bacteria</taxon>
        <taxon>Bacillati</taxon>
        <taxon>Bacillota</taxon>
        <taxon>Bacilli</taxon>
        <taxon>Bacillales</taxon>
        <taxon>Sporolactobacillaceae</taxon>
        <taxon>Sporolactobacillus</taxon>
    </lineage>
</organism>
<dbReference type="CDD" id="cd00501">
    <property type="entry name" value="Peptidase_C15"/>
    <property type="match status" value="1"/>
</dbReference>
<dbReference type="NCBIfam" id="NF009676">
    <property type="entry name" value="PRK13197.1"/>
    <property type="match status" value="1"/>
</dbReference>
<proteinExistence type="inferred from homology"/>
<dbReference type="PANTHER" id="PTHR23402:SF1">
    <property type="entry name" value="PYROGLUTAMYL-PEPTIDASE I"/>
    <property type="match status" value="1"/>
</dbReference>
<evidence type="ECO:0000256" key="5">
    <source>
        <dbReference type="ARBA" id="ARBA00022807"/>
    </source>
</evidence>
<comment type="caution">
    <text evidence="7">The sequence shown here is derived from an EMBL/GenBank/DDBJ whole genome shotgun (WGS) entry which is preliminary data.</text>
</comment>
<evidence type="ECO:0000256" key="4">
    <source>
        <dbReference type="ARBA" id="ARBA00022801"/>
    </source>
</evidence>
<evidence type="ECO:0000256" key="6">
    <source>
        <dbReference type="PROSITE-ProRule" id="PRU10077"/>
    </source>
</evidence>
<protein>
    <recommendedName>
        <fullName evidence="6">Pyroglutamyl-peptidase I</fullName>
        <ecNumber evidence="6">3.4.19.3</ecNumber>
    </recommendedName>
</protein>
<dbReference type="InterPro" id="IPR016125">
    <property type="entry name" value="Peptidase_C15-like"/>
</dbReference>
<feature type="active site" evidence="6">
    <location>
        <position position="143"/>
    </location>
</feature>
<name>A0ABW1WAQ9_9BACL</name>
<reference evidence="8" key="1">
    <citation type="journal article" date="2019" name="Int. J. Syst. Evol. Microbiol.">
        <title>The Global Catalogue of Microorganisms (GCM) 10K type strain sequencing project: providing services to taxonomists for standard genome sequencing and annotation.</title>
        <authorList>
            <consortium name="The Broad Institute Genomics Platform"/>
            <consortium name="The Broad Institute Genome Sequencing Center for Infectious Disease"/>
            <person name="Wu L."/>
            <person name="Ma J."/>
        </authorList>
    </citation>
    <scope>NUCLEOTIDE SEQUENCE [LARGE SCALE GENOMIC DNA]</scope>
    <source>
        <strain evidence="8">CCUG 42001</strain>
    </source>
</reference>
<dbReference type="Proteomes" id="UP001596267">
    <property type="component" value="Unassembled WGS sequence"/>
</dbReference>
<dbReference type="InterPro" id="IPR036440">
    <property type="entry name" value="Peptidase_C15-like_sf"/>
</dbReference>
<evidence type="ECO:0000256" key="3">
    <source>
        <dbReference type="ARBA" id="ARBA00022670"/>
    </source>
</evidence>
<dbReference type="Pfam" id="PF01470">
    <property type="entry name" value="Peptidase_C15"/>
    <property type="match status" value="1"/>
</dbReference>
<keyword evidence="5" id="KW-0788">Thiol protease</keyword>
<dbReference type="PANTHER" id="PTHR23402">
    <property type="entry name" value="PROTEASE FAMILY C15 PYROGLUTAMYL-PEPTIDASE I-RELATED"/>
    <property type="match status" value="1"/>
</dbReference>
<evidence type="ECO:0000256" key="2">
    <source>
        <dbReference type="ARBA" id="ARBA00022490"/>
    </source>
</evidence>
<keyword evidence="8" id="KW-1185">Reference proteome</keyword>
<comment type="catalytic activity">
    <reaction evidence="6">
        <text>Release of an N-terminal pyroglutamyl group from a polypeptide, the second amino acid generally not being Pro.</text>
        <dbReference type="EC" id="3.4.19.3"/>
    </reaction>
</comment>
<dbReference type="SUPFAM" id="SSF53182">
    <property type="entry name" value="Pyrrolidone carboxyl peptidase (pyroglutamate aminopeptidase)"/>
    <property type="match status" value="1"/>
</dbReference>
<dbReference type="InterPro" id="IPR000816">
    <property type="entry name" value="Peptidase_C15"/>
</dbReference>